<accession>A0A026WFW9</accession>
<keyword evidence="2" id="KW-1185">Reference proteome</keyword>
<organism evidence="1 2">
    <name type="scientific">Ooceraea biroi</name>
    <name type="common">Clonal raider ant</name>
    <name type="synonym">Cerapachys biroi</name>
    <dbReference type="NCBI Taxonomy" id="2015173"/>
    <lineage>
        <taxon>Eukaryota</taxon>
        <taxon>Metazoa</taxon>
        <taxon>Ecdysozoa</taxon>
        <taxon>Arthropoda</taxon>
        <taxon>Hexapoda</taxon>
        <taxon>Insecta</taxon>
        <taxon>Pterygota</taxon>
        <taxon>Neoptera</taxon>
        <taxon>Endopterygota</taxon>
        <taxon>Hymenoptera</taxon>
        <taxon>Apocrita</taxon>
        <taxon>Aculeata</taxon>
        <taxon>Formicoidea</taxon>
        <taxon>Formicidae</taxon>
        <taxon>Dorylinae</taxon>
        <taxon>Ooceraea</taxon>
    </lineage>
</organism>
<gene>
    <name evidence="1" type="ORF">X777_05118</name>
</gene>
<sequence>MTKYRKGRNERYARHCGAIYKTREDESRLVSATSETAMYWATNLISSRDLYILESFVCRKWKCRRQRMFTPTCVVLVNSGALQCVSTRQNFSHYLVRGTESRFTNEGTLLKRRDRGPLVTVSEMYEIRKSRYNNDSLFGSFQFLDMLDFASSREDIADSSRAPPPKTSRISENVLEILRSDRCVSARFIEEFTGIPKSTVHQILSEDLGEWTVCARFVLHTLTENQKDTRVDTAKTC</sequence>
<proteinExistence type="predicted"/>
<evidence type="ECO:0000313" key="1">
    <source>
        <dbReference type="EMBL" id="EZA54833.1"/>
    </source>
</evidence>
<evidence type="ECO:0008006" key="3">
    <source>
        <dbReference type="Google" id="ProtNLM"/>
    </source>
</evidence>
<reference evidence="1 2" key="1">
    <citation type="journal article" date="2014" name="Curr. Biol.">
        <title>The genome of the clonal raider ant Cerapachys biroi.</title>
        <authorList>
            <person name="Oxley P.R."/>
            <person name="Ji L."/>
            <person name="Fetter-Pruneda I."/>
            <person name="McKenzie S.K."/>
            <person name="Li C."/>
            <person name="Hu H."/>
            <person name="Zhang G."/>
            <person name="Kronauer D.J."/>
        </authorList>
    </citation>
    <scope>NUCLEOTIDE SEQUENCE [LARGE SCALE GENOMIC DNA]</scope>
</reference>
<protein>
    <recommendedName>
        <fullName evidence="3">Mos1 transposase HTH domain-containing protein</fullName>
    </recommendedName>
</protein>
<dbReference type="Proteomes" id="UP000053097">
    <property type="component" value="Unassembled WGS sequence"/>
</dbReference>
<name>A0A026WFW9_OOCBI</name>
<evidence type="ECO:0000313" key="2">
    <source>
        <dbReference type="Proteomes" id="UP000053097"/>
    </source>
</evidence>
<dbReference type="AlphaFoldDB" id="A0A026WFW9"/>
<dbReference type="EMBL" id="KK107238">
    <property type="protein sequence ID" value="EZA54833.1"/>
    <property type="molecule type" value="Genomic_DNA"/>
</dbReference>